<evidence type="ECO:0000313" key="9">
    <source>
        <dbReference type="EMBL" id="PVI08120.1"/>
    </source>
</evidence>
<feature type="compositionally biased region" description="Basic and acidic residues" evidence="6">
    <location>
        <begin position="319"/>
        <end position="329"/>
    </location>
</feature>
<dbReference type="PANTHER" id="PTHR33048:SF47">
    <property type="entry name" value="INTEGRAL MEMBRANE PROTEIN-RELATED"/>
    <property type="match status" value="1"/>
</dbReference>
<keyword evidence="10" id="KW-1185">Reference proteome</keyword>
<keyword evidence="2 7" id="KW-0812">Transmembrane</keyword>
<feature type="region of interest" description="Disordered" evidence="6">
    <location>
        <begin position="292"/>
        <end position="329"/>
    </location>
</feature>
<feature type="transmembrane region" description="Helical" evidence="7">
    <location>
        <begin position="43"/>
        <end position="65"/>
    </location>
</feature>
<evidence type="ECO:0000259" key="8">
    <source>
        <dbReference type="Pfam" id="PF20684"/>
    </source>
</evidence>
<dbReference type="InterPro" id="IPR049326">
    <property type="entry name" value="Rhodopsin_dom_fungi"/>
</dbReference>
<comment type="subcellular location">
    <subcellularLocation>
        <location evidence="1">Membrane</location>
        <topology evidence="1">Multi-pass membrane protein</topology>
    </subcellularLocation>
</comment>
<proteinExistence type="inferred from homology"/>
<feature type="transmembrane region" description="Helical" evidence="7">
    <location>
        <begin position="12"/>
        <end position="31"/>
    </location>
</feature>
<feature type="transmembrane region" description="Helical" evidence="7">
    <location>
        <begin position="163"/>
        <end position="184"/>
    </location>
</feature>
<reference evidence="9 10" key="1">
    <citation type="journal article" date="2018" name="Sci. Rep.">
        <title>Comparative genomics provides insights into the lifestyle and reveals functional heterogeneity of dark septate endophytic fungi.</title>
        <authorList>
            <person name="Knapp D.G."/>
            <person name="Nemeth J.B."/>
            <person name="Barry K."/>
            <person name="Hainaut M."/>
            <person name="Henrissat B."/>
            <person name="Johnson J."/>
            <person name="Kuo A."/>
            <person name="Lim J.H.P."/>
            <person name="Lipzen A."/>
            <person name="Nolan M."/>
            <person name="Ohm R.A."/>
            <person name="Tamas L."/>
            <person name="Grigoriev I.V."/>
            <person name="Spatafora J.W."/>
            <person name="Nagy L.G."/>
            <person name="Kovacs G.M."/>
        </authorList>
    </citation>
    <scope>NUCLEOTIDE SEQUENCE [LARGE SCALE GENOMIC DNA]</scope>
    <source>
        <strain evidence="9 10">DSE2036</strain>
    </source>
</reference>
<name>A0A2V1EF81_9PLEO</name>
<dbReference type="Proteomes" id="UP000244855">
    <property type="component" value="Unassembled WGS sequence"/>
</dbReference>
<dbReference type="EMBL" id="KZ805301">
    <property type="protein sequence ID" value="PVI08120.1"/>
    <property type="molecule type" value="Genomic_DNA"/>
</dbReference>
<evidence type="ECO:0000256" key="3">
    <source>
        <dbReference type="ARBA" id="ARBA00022989"/>
    </source>
</evidence>
<evidence type="ECO:0000256" key="1">
    <source>
        <dbReference type="ARBA" id="ARBA00004141"/>
    </source>
</evidence>
<feature type="transmembrane region" description="Helical" evidence="7">
    <location>
        <begin position="204"/>
        <end position="226"/>
    </location>
</feature>
<dbReference type="PANTHER" id="PTHR33048">
    <property type="entry name" value="PTH11-LIKE INTEGRAL MEMBRANE PROTEIN (AFU_ORTHOLOGUE AFUA_5G11245)"/>
    <property type="match status" value="1"/>
</dbReference>
<evidence type="ECO:0000256" key="2">
    <source>
        <dbReference type="ARBA" id="ARBA00022692"/>
    </source>
</evidence>
<comment type="similarity">
    <text evidence="5">Belongs to the SAT4 family.</text>
</comment>
<dbReference type="GO" id="GO:0016020">
    <property type="term" value="C:membrane"/>
    <property type="evidence" value="ECO:0007669"/>
    <property type="project" value="UniProtKB-SubCell"/>
</dbReference>
<protein>
    <recommendedName>
        <fullName evidence="8">Rhodopsin domain-containing protein</fullName>
    </recommendedName>
</protein>
<keyword evidence="3 7" id="KW-1133">Transmembrane helix</keyword>
<dbReference type="Pfam" id="PF20684">
    <property type="entry name" value="Fung_rhodopsin"/>
    <property type="match status" value="1"/>
</dbReference>
<organism evidence="9 10">
    <name type="scientific">Periconia macrospinosa</name>
    <dbReference type="NCBI Taxonomy" id="97972"/>
    <lineage>
        <taxon>Eukaryota</taxon>
        <taxon>Fungi</taxon>
        <taxon>Dikarya</taxon>
        <taxon>Ascomycota</taxon>
        <taxon>Pezizomycotina</taxon>
        <taxon>Dothideomycetes</taxon>
        <taxon>Pleosporomycetidae</taxon>
        <taxon>Pleosporales</taxon>
        <taxon>Massarineae</taxon>
        <taxon>Periconiaceae</taxon>
        <taxon>Periconia</taxon>
    </lineage>
</organism>
<dbReference type="InterPro" id="IPR052337">
    <property type="entry name" value="SAT4-like"/>
</dbReference>
<evidence type="ECO:0000256" key="6">
    <source>
        <dbReference type="SAM" id="MobiDB-lite"/>
    </source>
</evidence>
<dbReference type="STRING" id="97972.A0A2V1EF81"/>
<evidence type="ECO:0000313" key="10">
    <source>
        <dbReference type="Proteomes" id="UP000244855"/>
    </source>
</evidence>
<feature type="compositionally biased region" description="Polar residues" evidence="6">
    <location>
        <begin position="308"/>
        <end position="318"/>
    </location>
</feature>
<keyword evidence="4 7" id="KW-0472">Membrane</keyword>
<accession>A0A2V1EF81</accession>
<evidence type="ECO:0000256" key="5">
    <source>
        <dbReference type="ARBA" id="ARBA00038359"/>
    </source>
</evidence>
<feature type="transmembrane region" description="Helical" evidence="7">
    <location>
        <begin position="89"/>
        <end position="110"/>
    </location>
</feature>
<sequence length="329" mass="36408">MQPTQYATGSVVANLILPLLAVAGVVVRFVVRSRYRQGIKGDDWTILAALILCVGIASSSIWAAYNHLHGVPWDTLTPDKWISSRKLQFSDILVCHLIYGLTKISIVLFYKRVFTLGRFRIAANATLALIIVFIILSFFMVLFCARGVSTFWTTPPMLDGTQYVILPADLITAFAIVDLLLDILVLSLPLPSIWRLQMSRSKRFAVAGVFLLGAFCLVCSCVRLYYVRALFGFTAKSKLWKVSDENDLWAHIEAYASTLTACLPTLRPLLVGSNGFNSFFSSFRSLLTRSEATTKEGSQESLGKGGNIPSTDIGTNDKTGWHELPEPAR</sequence>
<feature type="transmembrane region" description="Helical" evidence="7">
    <location>
        <begin position="122"/>
        <end position="143"/>
    </location>
</feature>
<feature type="domain" description="Rhodopsin" evidence="8">
    <location>
        <begin position="27"/>
        <end position="270"/>
    </location>
</feature>
<dbReference type="AlphaFoldDB" id="A0A2V1EF81"/>
<evidence type="ECO:0000256" key="4">
    <source>
        <dbReference type="ARBA" id="ARBA00023136"/>
    </source>
</evidence>
<evidence type="ECO:0000256" key="7">
    <source>
        <dbReference type="SAM" id="Phobius"/>
    </source>
</evidence>
<gene>
    <name evidence="9" type="ORF">DM02DRAFT_621663</name>
</gene>
<dbReference type="OrthoDB" id="5398388at2759"/>